<gene>
    <name evidence="1" type="ORF">GUJ93_ZPchr0006g45345</name>
</gene>
<keyword evidence="2" id="KW-1185">Reference proteome</keyword>
<dbReference type="Proteomes" id="UP000729402">
    <property type="component" value="Unassembled WGS sequence"/>
</dbReference>
<evidence type="ECO:0000313" key="2">
    <source>
        <dbReference type="Proteomes" id="UP000729402"/>
    </source>
</evidence>
<reference evidence="1" key="1">
    <citation type="journal article" date="2021" name="bioRxiv">
        <title>Whole Genome Assembly and Annotation of Northern Wild Rice, Zizania palustris L., Supports a Whole Genome Duplication in the Zizania Genus.</title>
        <authorList>
            <person name="Haas M."/>
            <person name="Kono T."/>
            <person name="Macchietto M."/>
            <person name="Millas R."/>
            <person name="McGilp L."/>
            <person name="Shao M."/>
            <person name="Duquette J."/>
            <person name="Hirsch C.N."/>
            <person name="Kimball J."/>
        </authorList>
    </citation>
    <scope>NUCLEOTIDE SEQUENCE</scope>
    <source>
        <tissue evidence="1">Fresh leaf tissue</tissue>
    </source>
</reference>
<name>A0A8J5TGK6_ZIZPA</name>
<protein>
    <submittedName>
        <fullName evidence="1">Uncharacterized protein</fullName>
    </submittedName>
</protein>
<accession>A0A8J5TGK6</accession>
<evidence type="ECO:0000313" key="1">
    <source>
        <dbReference type="EMBL" id="KAG8076731.1"/>
    </source>
</evidence>
<dbReference type="AlphaFoldDB" id="A0A8J5TGK6"/>
<comment type="caution">
    <text evidence="1">The sequence shown here is derived from an EMBL/GenBank/DDBJ whole genome shotgun (WGS) entry which is preliminary data.</text>
</comment>
<feature type="non-terminal residue" evidence="1">
    <location>
        <position position="1"/>
    </location>
</feature>
<sequence>RTGFRFFSISHDLTCVALEACGHFGRAGFVFLQAVPQALYTAECTRHAGAALGVRSEAQKKALAAGAVALKWRWLVPSISVCVRVWEKAGSRQQALENLHGGSLRSAMA</sequence>
<dbReference type="EMBL" id="JAAALK010000283">
    <property type="protein sequence ID" value="KAG8076731.1"/>
    <property type="molecule type" value="Genomic_DNA"/>
</dbReference>
<proteinExistence type="predicted"/>
<organism evidence="1 2">
    <name type="scientific">Zizania palustris</name>
    <name type="common">Northern wild rice</name>
    <dbReference type="NCBI Taxonomy" id="103762"/>
    <lineage>
        <taxon>Eukaryota</taxon>
        <taxon>Viridiplantae</taxon>
        <taxon>Streptophyta</taxon>
        <taxon>Embryophyta</taxon>
        <taxon>Tracheophyta</taxon>
        <taxon>Spermatophyta</taxon>
        <taxon>Magnoliopsida</taxon>
        <taxon>Liliopsida</taxon>
        <taxon>Poales</taxon>
        <taxon>Poaceae</taxon>
        <taxon>BOP clade</taxon>
        <taxon>Oryzoideae</taxon>
        <taxon>Oryzeae</taxon>
        <taxon>Zizaniinae</taxon>
        <taxon>Zizania</taxon>
    </lineage>
</organism>
<reference evidence="1" key="2">
    <citation type="submission" date="2021-02" db="EMBL/GenBank/DDBJ databases">
        <authorList>
            <person name="Kimball J.A."/>
            <person name="Haas M.W."/>
            <person name="Macchietto M."/>
            <person name="Kono T."/>
            <person name="Duquette J."/>
            <person name="Shao M."/>
        </authorList>
    </citation>
    <scope>NUCLEOTIDE SEQUENCE</scope>
    <source>
        <tissue evidence="1">Fresh leaf tissue</tissue>
    </source>
</reference>